<evidence type="ECO:0000256" key="1">
    <source>
        <dbReference type="ARBA" id="ARBA00001964"/>
    </source>
</evidence>
<dbReference type="GO" id="GO:0004739">
    <property type="term" value="F:pyruvate dehydrogenase (acetyl-transferring) activity"/>
    <property type="evidence" value="ECO:0007669"/>
    <property type="project" value="TreeGrafter"/>
</dbReference>
<organism evidence="5 6">
    <name type="scientific">Crocosphaera watsonii WH 0003</name>
    <dbReference type="NCBI Taxonomy" id="423471"/>
    <lineage>
        <taxon>Bacteria</taxon>
        <taxon>Bacillati</taxon>
        <taxon>Cyanobacteriota</taxon>
        <taxon>Cyanophyceae</taxon>
        <taxon>Oscillatoriophycideae</taxon>
        <taxon>Chroococcales</taxon>
        <taxon>Aphanothecaceae</taxon>
        <taxon>Crocosphaera</taxon>
    </lineage>
</organism>
<dbReference type="AlphaFoldDB" id="G5J7R5"/>
<dbReference type="PANTHER" id="PTHR11516">
    <property type="entry name" value="PYRUVATE DEHYDROGENASE E1 COMPONENT, ALPHA SUBUNIT BACTERIAL AND ORGANELLAR"/>
    <property type="match status" value="1"/>
</dbReference>
<comment type="caution">
    <text evidence="5">The sequence shown here is derived from an EMBL/GenBank/DDBJ whole genome shotgun (WGS) entry which is preliminary data.</text>
</comment>
<dbReference type="Proteomes" id="UP000003477">
    <property type="component" value="Unassembled WGS sequence"/>
</dbReference>
<reference evidence="5 6" key="1">
    <citation type="journal article" date="2011" name="Front. Microbiol.">
        <title>Two Strains of Crocosphaera watsonii with Highly Conserved Genomes are Distinguished by Strain-Specific Features.</title>
        <authorList>
            <person name="Bench S.R."/>
            <person name="Ilikchyan I.N."/>
            <person name="Tripp H.J."/>
            <person name="Zehr J.P."/>
        </authorList>
    </citation>
    <scope>NUCLEOTIDE SEQUENCE [LARGE SCALE GENOMIC DNA]</scope>
    <source>
        <strain evidence="5 6">WH 0003</strain>
    </source>
</reference>
<proteinExistence type="predicted"/>
<protein>
    <submittedName>
        <fullName evidence="5">Pyruvate dehydrogenase (Lipoamide)</fullName>
    </submittedName>
</protein>
<accession>G5J7R5</accession>
<dbReference type="RefSeq" id="WP_007311551.1">
    <property type="nucleotide sequence ID" value="NZ_AESD01000522.1"/>
</dbReference>
<feature type="domain" description="Dehydrogenase E1 component" evidence="4">
    <location>
        <begin position="37"/>
        <end position="335"/>
    </location>
</feature>
<comment type="cofactor">
    <cofactor evidence="1">
        <name>thiamine diphosphate</name>
        <dbReference type="ChEBI" id="CHEBI:58937"/>
    </cofactor>
</comment>
<evidence type="ECO:0000313" key="5">
    <source>
        <dbReference type="EMBL" id="EHJ11780.1"/>
    </source>
</evidence>
<dbReference type="InterPro" id="IPR001017">
    <property type="entry name" value="DH_E1"/>
</dbReference>
<evidence type="ECO:0000313" key="6">
    <source>
        <dbReference type="Proteomes" id="UP000003477"/>
    </source>
</evidence>
<dbReference type="Gene3D" id="3.40.50.970">
    <property type="match status" value="1"/>
</dbReference>
<dbReference type="PATRIC" id="fig|423471.3.peg.3283"/>
<keyword evidence="5" id="KW-0670">Pyruvate</keyword>
<dbReference type="PANTHER" id="PTHR11516:SF60">
    <property type="entry name" value="PYRUVATE DEHYDROGENASE E1 COMPONENT SUBUNIT ALPHA"/>
    <property type="match status" value="1"/>
</dbReference>
<dbReference type="GO" id="GO:0006086">
    <property type="term" value="P:pyruvate decarboxylation to acetyl-CoA"/>
    <property type="evidence" value="ECO:0007669"/>
    <property type="project" value="TreeGrafter"/>
</dbReference>
<evidence type="ECO:0000259" key="4">
    <source>
        <dbReference type="Pfam" id="PF00676"/>
    </source>
</evidence>
<keyword evidence="3" id="KW-0786">Thiamine pyrophosphate</keyword>
<keyword evidence="2" id="KW-0560">Oxidoreductase</keyword>
<dbReference type="CDD" id="cd02000">
    <property type="entry name" value="TPP_E1_PDC_ADC_BCADC"/>
    <property type="match status" value="1"/>
</dbReference>
<dbReference type="SUPFAM" id="SSF52518">
    <property type="entry name" value="Thiamin diphosphate-binding fold (THDP-binding)"/>
    <property type="match status" value="1"/>
</dbReference>
<dbReference type="InterPro" id="IPR050642">
    <property type="entry name" value="PDH_E1_Alpha_Subunit"/>
</dbReference>
<gene>
    <name evidence="5" type="ORF">CWATWH0003_3501</name>
</gene>
<name>G5J7R5_CROWT</name>
<dbReference type="InterPro" id="IPR029061">
    <property type="entry name" value="THDP-binding"/>
</dbReference>
<dbReference type="Pfam" id="PF00676">
    <property type="entry name" value="E1_dh"/>
    <property type="match status" value="1"/>
</dbReference>
<dbReference type="EMBL" id="AESD01000522">
    <property type="protein sequence ID" value="EHJ11780.1"/>
    <property type="molecule type" value="Genomic_DNA"/>
</dbReference>
<evidence type="ECO:0000256" key="3">
    <source>
        <dbReference type="ARBA" id="ARBA00023052"/>
    </source>
</evidence>
<dbReference type="GeneID" id="88767029"/>
<evidence type="ECO:0000256" key="2">
    <source>
        <dbReference type="ARBA" id="ARBA00023002"/>
    </source>
</evidence>
<sequence length="347" mass="38402">MSQLTTDLGRLSDPHEFHEPIDIQGTDTHLLIEQLKRMILIRKVEELVADMVESKEARCPCHLAIGQEATAVGVSQHLTPSDRVFGCHRSHAHYLALDDDPYPLLAEILGKVTGCSKGMGGSMHLYNPQSGLKGTVPIVGATIPIATGAALAAKMDNNQDIAIAYFGDGATEEGVFHESLNMASVMGLPIIFVCENNLFSSHLHISLRQPFNSTSRYALAHGVTSQVVDGNNIVEVSSAMATLVKQARENRQPGFLESVTYRWRGHVGHREDIDVGVKRKSDLTIWKKRDPIARLTQSLLEKNCLSKEELDSINQSIEQTIKQAIDQARKDPYPEHEQLLDCVYYIN</sequence>